<proteinExistence type="predicted"/>
<dbReference type="Gene3D" id="3.60.10.10">
    <property type="entry name" value="Endonuclease/exonuclease/phosphatase"/>
    <property type="match status" value="1"/>
</dbReference>
<dbReference type="InterPro" id="IPR036691">
    <property type="entry name" value="Endo/exonu/phosph_ase_sf"/>
</dbReference>
<protein>
    <recommendedName>
        <fullName evidence="1">Endonuclease/exonuclease/phosphatase domain-containing protein</fullName>
    </recommendedName>
</protein>
<gene>
    <name evidence="2" type="ORF">PYX00_000759</name>
</gene>
<comment type="caution">
    <text evidence="2">The sequence shown here is derived from an EMBL/GenBank/DDBJ whole genome shotgun (WGS) entry which is preliminary data.</text>
</comment>
<sequence length="287" mass="32657">MPWQRQKISSSSVHISPNIPDEEAADILADIEATMEAQRRKKTFLAGDFNAKIPAAGAARLDGRGAIIMELAAKHDLCLLNEGTRHTFQRGQQISFPDLTFIKEDLAKASSWGLGTEEAPERNHLEGWDVRRFNEDAAIAKLRELLEQGAFEDVSPENFINQTRSIYEASMPRRRVAKRTGSYWWNGELQAIKKDCVRARRLLTRMRRRKLHSPEDLEKVVETYKNKRKVFINSIKKSQGEQMEGALQEGRGRALGSGIQNCKQALRISFPKIGPRTGERKTIQKKF</sequence>
<dbReference type="GO" id="GO:0003824">
    <property type="term" value="F:catalytic activity"/>
    <property type="evidence" value="ECO:0007669"/>
    <property type="project" value="InterPro"/>
</dbReference>
<dbReference type="EMBL" id="JARGDH010000001">
    <property type="protein sequence ID" value="KAL0279145.1"/>
    <property type="molecule type" value="Genomic_DNA"/>
</dbReference>
<dbReference type="AlphaFoldDB" id="A0AAW2ICF1"/>
<evidence type="ECO:0000313" key="2">
    <source>
        <dbReference type="EMBL" id="KAL0279145.1"/>
    </source>
</evidence>
<name>A0AAW2ICF1_9NEOP</name>
<organism evidence="2">
    <name type="scientific">Menopon gallinae</name>
    <name type="common">poultry shaft louse</name>
    <dbReference type="NCBI Taxonomy" id="328185"/>
    <lineage>
        <taxon>Eukaryota</taxon>
        <taxon>Metazoa</taxon>
        <taxon>Ecdysozoa</taxon>
        <taxon>Arthropoda</taxon>
        <taxon>Hexapoda</taxon>
        <taxon>Insecta</taxon>
        <taxon>Pterygota</taxon>
        <taxon>Neoptera</taxon>
        <taxon>Paraneoptera</taxon>
        <taxon>Psocodea</taxon>
        <taxon>Troctomorpha</taxon>
        <taxon>Phthiraptera</taxon>
        <taxon>Amblycera</taxon>
        <taxon>Menoponidae</taxon>
        <taxon>Menopon</taxon>
    </lineage>
</organism>
<evidence type="ECO:0000259" key="1">
    <source>
        <dbReference type="Pfam" id="PF14529"/>
    </source>
</evidence>
<reference evidence="2" key="1">
    <citation type="journal article" date="2024" name="Gigascience">
        <title>Chromosome-level genome of the poultry shaft louse Menopon gallinae provides insight into the host-switching and adaptive evolution of parasitic lice.</title>
        <authorList>
            <person name="Xu Y."/>
            <person name="Ma L."/>
            <person name="Liu S."/>
            <person name="Liang Y."/>
            <person name="Liu Q."/>
            <person name="He Z."/>
            <person name="Tian L."/>
            <person name="Duan Y."/>
            <person name="Cai W."/>
            <person name="Li H."/>
            <person name="Song F."/>
        </authorList>
    </citation>
    <scope>NUCLEOTIDE SEQUENCE</scope>
    <source>
        <strain evidence="2">Cailab_2023a</strain>
    </source>
</reference>
<feature type="domain" description="Endonuclease/exonuclease/phosphatase" evidence="1">
    <location>
        <begin position="12"/>
        <end position="111"/>
    </location>
</feature>
<accession>A0AAW2ICF1</accession>
<dbReference type="Pfam" id="PF14529">
    <property type="entry name" value="Exo_endo_phos_2"/>
    <property type="match status" value="1"/>
</dbReference>
<dbReference type="SUPFAM" id="SSF56219">
    <property type="entry name" value="DNase I-like"/>
    <property type="match status" value="1"/>
</dbReference>
<dbReference type="InterPro" id="IPR005135">
    <property type="entry name" value="Endo/exonuclease/phosphatase"/>
</dbReference>